<sequence>MKKYIYITVLILAIGISSCKNTSSTKENHSEDTHKKSEQEVDDHEEEVMLTAQQFIALQMEIDTLKKRTISGFVEANGQLEVPPQNEASITATIGSNVVSIKVIEGDKVGKGQVVAYLSHPNIIQLQTDYLKAYSNSNFVKQDFERQKKLYDAGVGSGSTYQQAEASYNVSKSLVNGLGAQLQILNINVASVRKGNIFKQVPLLSPIEGYVQKVAIKTGQYVDPQTQLFEVVDTHHIHADLMVFEKDVHKVKEGQIVIFSVQSVPEEQLTAKIISVGKTFEENPKAVHIHAEIENKKDNLIPGMYIEGRIETDSKKGIALPESAIVKDGERFFVFSVEKENEDWSFKPVEILKGNTVDSWAAVNFLVTIDPNTKFAYNNAYYLLAEMKKGEAEHSH</sequence>
<dbReference type="STRING" id="76595.SAMN05660313_00399"/>
<proteinExistence type="inferred from homology"/>
<dbReference type="NCBIfam" id="TIGR01730">
    <property type="entry name" value="RND_mfp"/>
    <property type="match status" value="1"/>
</dbReference>
<evidence type="ECO:0000256" key="1">
    <source>
        <dbReference type="ARBA" id="ARBA00009477"/>
    </source>
</evidence>
<dbReference type="EMBL" id="FPIY01000001">
    <property type="protein sequence ID" value="SFW19165.1"/>
    <property type="molecule type" value="Genomic_DNA"/>
</dbReference>
<dbReference type="Gene3D" id="2.40.50.100">
    <property type="match status" value="1"/>
</dbReference>
<dbReference type="GO" id="GO:0015679">
    <property type="term" value="P:plasma membrane copper ion transport"/>
    <property type="evidence" value="ECO:0007669"/>
    <property type="project" value="TreeGrafter"/>
</dbReference>
<dbReference type="Gene3D" id="2.40.420.20">
    <property type="match status" value="1"/>
</dbReference>
<dbReference type="Proteomes" id="UP000183257">
    <property type="component" value="Unassembled WGS sequence"/>
</dbReference>
<comment type="similarity">
    <text evidence="1">Belongs to the membrane fusion protein (MFP) (TC 8.A.1) family.</text>
</comment>
<dbReference type="AlphaFoldDB" id="A0A1K1M7R3"/>
<protein>
    <submittedName>
        <fullName evidence="6">Membrane fusion protein, cobalt-zinc-cadmium efflux system</fullName>
    </submittedName>
</protein>
<dbReference type="GO" id="GO:0030313">
    <property type="term" value="C:cell envelope"/>
    <property type="evidence" value="ECO:0007669"/>
    <property type="project" value="TreeGrafter"/>
</dbReference>
<dbReference type="PANTHER" id="PTHR30097">
    <property type="entry name" value="CATION EFFLUX SYSTEM PROTEIN CUSB"/>
    <property type="match status" value="1"/>
</dbReference>
<dbReference type="GO" id="GO:0022857">
    <property type="term" value="F:transmembrane transporter activity"/>
    <property type="evidence" value="ECO:0007669"/>
    <property type="project" value="InterPro"/>
</dbReference>
<evidence type="ECO:0000313" key="7">
    <source>
        <dbReference type="Proteomes" id="UP000183257"/>
    </source>
</evidence>
<dbReference type="InterPro" id="IPR051909">
    <property type="entry name" value="MFP_Cation_Efflux"/>
</dbReference>
<evidence type="ECO:0000259" key="4">
    <source>
        <dbReference type="Pfam" id="PF25954"/>
    </source>
</evidence>
<dbReference type="SUPFAM" id="SSF111369">
    <property type="entry name" value="HlyD-like secretion proteins"/>
    <property type="match status" value="1"/>
</dbReference>
<feature type="domain" description="CzcB-like barrel-sandwich hybrid" evidence="5">
    <location>
        <begin position="88"/>
        <end position="233"/>
    </location>
</feature>
<evidence type="ECO:0000259" key="5">
    <source>
        <dbReference type="Pfam" id="PF25973"/>
    </source>
</evidence>
<dbReference type="InterPro" id="IPR058647">
    <property type="entry name" value="BSH_CzcB-like"/>
</dbReference>
<accession>A0A1K1M7R3</accession>
<organism evidence="6 7">
    <name type="scientific">Cellulophaga fucicola</name>
    <dbReference type="NCBI Taxonomy" id="76595"/>
    <lineage>
        <taxon>Bacteria</taxon>
        <taxon>Pseudomonadati</taxon>
        <taxon>Bacteroidota</taxon>
        <taxon>Flavobacteriia</taxon>
        <taxon>Flavobacteriales</taxon>
        <taxon>Flavobacteriaceae</taxon>
        <taxon>Cellulophaga</taxon>
    </lineage>
</organism>
<dbReference type="InterPro" id="IPR058792">
    <property type="entry name" value="Beta-barrel_RND_2"/>
</dbReference>
<dbReference type="Pfam" id="PF25973">
    <property type="entry name" value="BSH_CzcB"/>
    <property type="match status" value="1"/>
</dbReference>
<dbReference type="Pfam" id="PF25954">
    <property type="entry name" value="Beta-barrel_RND_2"/>
    <property type="match status" value="1"/>
</dbReference>
<feature type="region of interest" description="Disordered" evidence="3">
    <location>
        <begin position="21"/>
        <end position="43"/>
    </location>
</feature>
<dbReference type="GO" id="GO:0016020">
    <property type="term" value="C:membrane"/>
    <property type="evidence" value="ECO:0007669"/>
    <property type="project" value="InterPro"/>
</dbReference>
<reference evidence="7" key="1">
    <citation type="submission" date="2016-11" db="EMBL/GenBank/DDBJ databases">
        <authorList>
            <person name="Varghese N."/>
            <person name="Submissions S."/>
        </authorList>
    </citation>
    <scope>NUCLEOTIDE SEQUENCE [LARGE SCALE GENOMIC DNA]</scope>
    <source>
        <strain evidence="7">DSM 24786</strain>
    </source>
</reference>
<evidence type="ECO:0000256" key="2">
    <source>
        <dbReference type="ARBA" id="ARBA00022448"/>
    </source>
</evidence>
<keyword evidence="2" id="KW-0813">Transport</keyword>
<dbReference type="GO" id="GO:0060003">
    <property type="term" value="P:copper ion export"/>
    <property type="evidence" value="ECO:0007669"/>
    <property type="project" value="TreeGrafter"/>
</dbReference>
<evidence type="ECO:0000313" key="6">
    <source>
        <dbReference type="EMBL" id="SFW19165.1"/>
    </source>
</evidence>
<keyword evidence="7" id="KW-1185">Reference proteome</keyword>
<dbReference type="PANTHER" id="PTHR30097:SF4">
    <property type="entry name" value="SLR6042 PROTEIN"/>
    <property type="match status" value="1"/>
</dbReference>
<dbReference type="Gene3D" id="1.10.287.470">
    <property type="entry name" value="Helix hairpin bin"/>
    <property type="match status" value="1"/>
</dbReference>
<dbReference type="InterPro" id="IPR006143">
    <property type="entry name" value="RND_pump_MFP"/>
</dbReference>
<gene>
    <name evidence="6" type="ORF">SAMN05660313_00399</name>
</gene>
<dbReference type="OrthoDB" id="9814657at2"/>
<evidence type="ECO:0000256" key="3">
    <source>
        <dbReference type="SAM" id="MobiDB-lite"/>
    </source>
</evidence>
<feature type="compositionally biased region" description="Basic and acidic residues" evidence="3">
    <location>
        <begin position="26"/>
        <end position="39"/>
    </location>
</feature>
<dbReference type="Gene3D" id="2.40.30.170">
    <property type="match status" value="1"/>
</dbReference>
<name>A0A1K1M7R3_9FLAO</name>
<feature type="domain" description="CusB-like beta-barrel" evidence="4">
    <location>
        <begin position="242"/>
        <end position="312"/>
    </location>
</feature>
<dbReference type="PROSITE" id="PS51257">
    <property type="entry name" value="PROKAR_LIPOPROTEIN"/>
    <property type="match status" value="1"/>
</dbReference>